<keyword evidence="13" id="KW-0732">Signal</keyword>
<evidence type="ECO:0000256" key="3">
    <source>
        <dbReference type="ARBA" id="ARBA00022452"/>
    </source>
</evidence>
<evidence type="ECO:0000256" key="10">
    <source>
        <dbReference type="ARBA" id="ARBA00023237"/>
    </source>
</evidence>
<evidence type="ECO:0000256" key="5">
    <source>
        <dbReference type="ARBA" id="ARBA00022692"/>
    </source>
</evidence>
<keyword evidence="10 11" id="KW-0998">Cell outer membrane</keyword>
<evidence type="ECO:0000256" key="11">
    <source>
        <dbReference type="PROSITE-ProRule" id="PRU01360"/>
    </source>
</evidence>
<dbReference type="AlphaFoldDB" id="A0A1T5FGP6"/>
<organism evidence="16 17">
    <name type="scientific">Rhizorhabdus histidinilytica</name>
    <dbReference type="NCBI Taxonomy" id="439228"/>
    <lineage>
        <taxon>Bacteria</taxon>
        <taxon>Pseudomonadati</taxon>
        <taxon>Pseudomonadota</taxon>
        <taxon>Alphaproteobacteria</taxon>
        <taxon>Sphingomonadales</taxon>
        <taxon>Sphingomonadaceae</taxon>
        <taxon>Rhizorhabdus</taxon>
    </lineage>
</organism>
<dbReference type="InterPro" id="IPR037066">
    <property type="entry name" value="Plug_dom_sf"/>
</dbReference>
<dbReference type="GO" id="GO:0006826">
    <property type="term" value="P:iron ion transport"/>
    <property type="evidence" value="ECO:0007669"/>
    <property type="project" value="UniProtKB-KW"/>
</dbReference>
<evidence type="ECO:0000256" key="13">
    <source>
        <dbReference type="SAM" id="SignalP"/>
    </source>
</evidence>
<evidence type="ECO:0000256" key="7">
    <source>
        <dbReference type="ARBA" id="ARBA00023065"/>
    </source>
</evidence>
<dbReference type="SUPFAM" id="SSF56935">
    <property type="entry name" value="Porins"/>
    <property type="match status" value="1"/>
</dbReference>
<dbReference type="OrthoDB" id="9760620at2"/>
<dbReference type="PANTHER" id="PTHR32552:SF81">
    <property type="entry name" value="TONB-DEPENDENT OUTER MEMBRANE RECEPTOR"/>
    <property type="match status" value="1"/>
</dbReference>
<keyword evidence="5 11" id="KW-0812">Transmembrane</keyword>
<evidence type="ECO:0000256" key="4">
    <source>
        <dbReference type="ARBA" id="ARBA00022496"/>
    </source>
</evidence>
<feature type="signal peptide" evidence="13">
    <location>
        <begin position="1"/>
        <end position="25"/>
    </location>
</feature>
<dbReference type="Gene3D" id="2.40.170.20">
    <property type="entry name" value="TonB-dependent receptor, beta-barrel domain"/>
    <property type="match status" value="1"/>
</dbReference>
<comment type="similarity">
    <text evidence="11 12">Belongs to the TonB-dependent receptor family.</text>
</comment>
<keyword evidence="7" id="KW-0406">Ion transport</keyword>
<dbReference type="InterPro" id="IPR012910">
    <property type="entry name" value="Plug_dom"/>
</dbReference>
<reference evidence="17" key="1">
    <citation type="submission" date="2017-02" db="EMBL/GenBank/DDBJ databases">
        <authorList>
            <person name="Varghese N."/>
            <person name="Submissions S."/>
        </authorList>
    </citation>
    <scope>NUCLEOTIDE SEQUENCE [LARGE SCALE GENOMIC DNA]</scope>
    <source>
        <strain evidence="17">UM2</strain>
    </source>
</reference>
<dbReference type="InterPro" id="IPR000531">
    <property type="entry name" value="Beta-barrel_TonB"/>
</dbReference>
<evidence type="ECO:0000256" key="12">
    <source>
        <dbReference type="RuleBase" id="RU003357"/>
    </source>
</evidence>
<feature type="domain" description="TonB-dependent receptor-like beta-barrel" evidence="14">
    <location>
        <begin position="257"/>
        <end position="634"/>
    </location>
</feature>
<sequence length="681" mass="73616">MNRTFHFACGASALALLCLSAAAFAEEAEADRAMIVVNAQTVADDARAAVERRPGGIDVVEASAFADKVAVSLRDALAFSPGVYTQPRFGQEVRLSIRGSGLSRGFHMRGLTLLQDGIPINLADDNGDFQELDPQVFERIEVYRGANALRFGGSTLGGAINAVTPTGRTAPRFELRVDGGSYGTLRTKAAAAFADARGDAYVALTTDRSDGDRDHAKRDAIRFNGNVGLRLTDAIETRFYATISHIDQDLPGSLTLAQALSTPKLSLPANIAMDQERDVDSVRLQNRTTVDLGNGRLSFGGFFNAKKLFHPIFQVIDQKSNDRGVFASLDLAGELGGLPWEATFGTQARFGTVAAKQFVNVAGRRGAPTADQRQTARTINSYGELRLRPIEPLTLIAGGIYTSGERRIVNRLAPARSGEADFDAFAPKLGLLYAPSAAVQVFANVSRSVELPGFNELSQTPNTGLPGFSPVGAQRAWTVEIGTRGRHGIAAWDISLYRADLKGEMLQYAVSPVIPAATFNAGRTRHQGIEAGLDLQLGALIRLRQVYQYNDFRFRDDAVYGDNRLPVIPRHQYRAELRLGFEGLNLTPNVEWVPQGAWADYRNTLRAPGYATVGLGAEARLAPGITLFLDARNLTGKKAVGDISALVAYAPDNRATPADEGSVAFYPIERRAFYGGLRMTF</sequence>
<evidence type="ECO:0000259" key="14">
    <source>
        <dbReference type="Pfam" id="PF00593"/>
    </source>
</evidence>
<name>A0A1T5FGP6_9SPHN</name>
<dbReference type="RefSeq" id="WP_079649754.1">
    <property type="nucleotide sequence ID" value="NZ_FUYM01000009.1"/>
</dbReference>
<evidence type="ECO:0000313" key="17">
    <source>
        <dbReference type="Proteomes" id="UP000189818"/>
    </source>
</evidence>
<dbReference type="InterPro" id="IPR036942">
    <property type="entry name" value="Beta-barrel_TonB_sf"/>
</dbReference>
<dbReference type="GO" id="GO:0009279">
    <property type="term" value="C:cell outer membrane"/>
    <property type="evidence" value="ECO:0007669"/>
    <property type="project" value="UniProtKB-SubCell"/>
</dbReference>
<evidence type="ECO:0000256" key="8">
    <source>
        <dbReference type="ARBA" id="ARBA00023077"/>
    </source>
</evidence>
<evidence type="ECO:0000259" key="15">
    <source>
        <dbReference type="Pfam" id="PF07715"/>
    </source>
</evidence>
<keyword evidence="9 11" id="KW-0472">Membrane</keyword>
<evidence type="ECO:0000256" key="6">
    <source>
        <dbReference type="ARBA" id="ARBA00023004"/>
    </source>
</evidence>
<accession>A0A1T5FGP6</accession>
<evidence type="ECO:0000256" key="2">
    <source>
        <dbReference type="ARBA" id="ARBA00022448"/>
    </source>
</evidence>
<dbReference type="EMBL" id="FUYM01000009">
    <property type="protein sequence ID" value="SKB95286.1"/>
    <property type="molecule type" value="Genomic_DNA"/>
</dbReference>
<evidence type="ECO:0000313" key="16">
    <source>
        <dbReference type="EMBL" id="SKB95286.1"/>
    </source>
</evidence>
<keyword evidence="3 11" id="KW-1134">Transmembrane beta strand</keyword>
<dbReference type="PANTHER" id="PTHR32552">
    <property type="entry name" value="FERRICHROME IRON RECEPTOR-RELATED"/>
    <property type="match status" value="1"/>
</dbReference>
<evidence type="ECO:0000256" key="9">
    <source>
        <dbReference type="ARBA" id="ARBA00023136"/>
    </source>
</evidence>
<keyword evidence="6" id="KW-0408">Iron</keyword>
<dbReference type="Pfam" id="PF00593">
    <property type="entry name" value="TonB_dep_Rec_b-barrel"/>
    <property type="match status" value="1"/>
</dbReference>
<dbReference type="CDD" id="cd01347">
    <property type="entry name" value="ligand_gated_channel"/>
    <property type="match status" value="1"/>
</dbReference>
<comment type="subcellular location">
    <subcellularLocation>
        <location evidence="1 11">Cell outer membrane</location>
        <topology evidence="1 11">Multi-pass membrane protein</topology>
    </subcellularLocation>
</comment>
<keyword evidence="17" id="KW-1185">Reference proteome</keyword>
<dbReference type="PROSITE" id="PS52016">
    <property type="entry name" value="TONB_DEPENDENT_REC_3"/>
    <property type="match status" value="1"/>
</dbReference>
<gene>
    <name evidence="16" type="ORF">SAMN06295920_109173</name>
</gene>
<feature type="chain" id="PRO_5012323674" evidence="13">
    <location>
        <begin position="26"/>
        <end position="681"/>
    </location>
</feature>
<proteinExistence type="inferred from homology"/>
<dbReference type="Proteomes" id="UP000189818">
    <property type="component" value="Unassembled WGS sequence"/>
</dbReference>
<dbReference type="Pfam" id="PF07715">
    <property type="entry name" value="Plug"/>
    <property type="match status" value="1"/>
</dbReference>
<keyword evidence="2 11" id="KW-0813">Transport</keyword>
<dbReference type="Gene3D" id="2.170.130.10">
    <property type="entry name" value="TonB-dependent receptor, plug domain"/>
    <property type="match status" value="1"/>
</dbReference>
<keyword evidence="4" id="KW-0410">Iron transport</keyword>
<protein>
    <submittedName>
        <fullName evidence="16">Iron complex outermembrane recepter protein</fullName>
    </submittedName>
</protein>
<feature type="domain" description="TonB-dependent receptor plug" evidence="15">
    <location>
        <begin position="53"/>
        <end position="159"/>
    </location>
</feature>
<dbReference type="InterPro" id="IPR039426">
    <property type="entry name" value="TonB-dep_rcpt-like"/>
</dbReference>
<evidence type="ECO:0000256" key="1">
    <source>
        <dbReference type="ARBA" id="ARBA00004571"/>
    </source>
</evidence>
<dbReference type="STRING" id="439228.SAMN06295920_109173"/>
<keyword evidence="8 12" id="KW-0798">TonB box</keyword>